<dbReference type="Proteomes" id="UP000243463">
    <property type="component" value="Unassembled WGS sequence"/>
</dbReference>
<evidence type="ECO:0000313" key="4">
    <source>
        <dbReference type="Proteomes" id="UP000243463"/>
    </source>
</evidence>
<dbReference type="InterPro" id="IPR018637">
    <property type="entry name" value="DUF2059"/>
</dbReference>
<protein>
    <recommendedName>
        <fullName evidence="2">DUF2059 domain-containing protein</fullName>
    </recommendedName>
</protein>
<keyword evidence="1" id="KW-0732">Signal</keyword>
<feature type="chain" id="PRO_5011990419" description="DUF2059 domain-containing protein" evidence="1">
    <location>
        <begin position="21"/>
        <end position="185"/>
    </location>
</feature>
<proteinExistence type="predicted"/>
<dbReference type="Pfam" id="PF09832">
    <property type="entry name" value="DUF2059"/>
    <property type="match status" value="1"/>
</dbReference>
<gene>
    <name evidence="3" type="ORF">SAMN05444584_1259</name>
</gene>
<organism evidence="3 4">
    <name type="scientific">Acinetobacter apis</name>
    <dbReference type="NCBI Taxonomy" id="1229165"/>
    <lineage>
        <taxon>Bacteria</taxon>
        <taxon>Pseudomonadati</taxon>
        <taxon>Pseudomonadota</taxon>
        <taxon>Gammaproteobacteria</taxon>
        <taxon>Moraxellales</taxon>
        <taxon>Moraxellaceae</taxon>
        <taxon>Acinetobacter</taxon>
    </lineage>
</organism>
<feature type="signal peptide" evidence="1">
    <location>
        <begin position="1"/>
        <end position="20"/>
    </location>
</feature>
<reference evidence="4" key="1">
    <citation type="submission" date="2017-06" db="EMBL/GenBank/DDBJ databases">
        <authorList>
            <person name="Varghese N."/>
            <person name="Submissions S."/>
        </authorList>
    </citation>
    <scope>NUCLEOTIDE SEQUENCE [LARGE SCALE GENOMIC DNA]</scope>
    <source>
        <strain evidence="4">ANC 5114</strain>
    </source>
</reference>
<accession>A0A217EG62</accession>
<evidence type="ECO:0000256" key="1">
    <source>
        <dbReference type="SAM" id="SignalP"/>
    </source>
</evidence>
<name>A0A217EG62_9GAMM</name>
<dbReference type="RefSeq" id="WP_171289041.1">
    <property type="nucleotide sequence ID" value="NZ_FZLN01000001.1"/>
</dbReference>
<dbReference type="EMBL" id="FZLN01000001">
    <property type="protein sequence ID" value="SNQ29312.1"/>
    <property type="molecule type" value="Genomic_DNA"/>
</dbReference>
<dbReference type="AlphaFoldDB" id="A0A217EG62"/>
<evidence type="ECO:0000259" key="2">
    <source>
        <dbReference type="Pfam" id="PF09832"/>
    </source>
</evidence>
<keyword evidence="4" id="KW-1185">Reference proteome</keyword>
<evidence type="ECO:0000313" key="3">
    <source>
        <dbReference type="EMBL" id="SNQ29312.1"/>
    </source>
</evidence>
<sequence length="185" mass="20647">MLKKIVLFGLISLNMAHAFAAPATEVSVQKALKLTNINDVVSQSIQSSQTVLTSQSVQLVRQYTGHNVLTTQDNQAAQQIAQVLYNNTNSILKDLNIQQIAGDVYRRYYTEEELKAYIKFLETPEGQSINRKLPLITQNVTQDVVKRLQSNPDVKTRREQSNQQVKDILSKLPKAQPAAVAPAKS</sequence>
<feature type="domain" description="DUF2059" evidence="2">
    <location>
        <begin position="99"/>
        <end position="148"/>
    </location>
</feature>